<name>A0A2P2PB93_RHIMU</name>
<dbReference type="AlphaFoldDB" id="A0A2P2PB93"/>
<protein>
    <submittedName>
        <fullName evidence="1">Uncharacterized protein</fullName>
    </submittedName>
</protein>
<evidence type="ECO:0000313" key="1">
    <source>
        <dbReference type="EMBL" id="MBX52015.1"/>
    </source>
</evidence>
<accession>A0A2P2PB93</accession>
<dbReference type="EMBL" id="GGEC01071531">
    <property type="protein sequence ID" value="MBX52015.1"/>
    <property type="molecule type" value="Transcribed_RNA"/>
</dbReference>
<proteinExistence type="predicted"/>
<sequence>MRLLPSLGAVVHMFVDVLLDLAFSFAESIRMSIYVMKLLGIE</sequence>
<reference evidence="1" key="1">
    <citation type="submission" date="2018-02" db="EMBL/GenBank/DDBJ databases">
        <title>Rhizophora mucronata_Transcriptome.</title>
        <authorList>
            <person name="Meera S.P."/>
            <person name="Sreeshan A."/>
            <person name="Augustine A."/>
        </authorList>
    </citation>
    <scope>NUCLEOTIDE SEQUENCE</scope>
    <source>
        <tissue evidence="1">Leaf</tissue>
    </source>
</reference>
<organism evidence="1">
    <name type="scientific">Rhizophora mucronata</name>
    <name type="common">Asiatic mangrove</name>
    <dbReference type="NCBI Taxonomy" id="61149"/>
    <lineage>
        <taxon>Eukaryota</taxon>
        <taxon>Viridiplantae</taxon>
        <taxon>Streptophyta</taxon>
        <taxon>Embryophyta</taxon>
        <taxon>Tracheophyta</taxon>
        <taxon>Spermatophyta</taxon>
        <taxon>Magnoliopsida</taxon>
        <taxon>eudicotyledons</taxon>
        <taxon>Gunneridae</taxon>
        <taxon>Pentapetalae</taxon>
        <taxon>rosids</taxon>
        <taxon>fabids</taxon>
        <taxon>Malpighiales</taxon>
        <taxon>Rhizophoraceae</taxon>
        <taxon>Rhizophora</taxon>
    </lineage>
</organism>